<feature type="transmembrane region" description="Helical" evidence="8">
    <location>
        <begin position="6"/>
        <end position="27"/>
    </location>
</feature>
<evidence type="ECO:0000256" key="2">
    <source>
        <dbReference type="ARBA" id="ARBA00005583"/>
    </source>
</evidence>
<comment type="caution">
    <text evidence="9">The sequence shown here is derived from an EMBL/GenBank/DDBJ whole genome shotgun (WGS) entry which is preliminary data.</text>
</comment>
<feature type="transmembrane region" description="Helical" evidence="8">
    <location>
        <begin position="131"/>
        <end position="151"/>
    </location>
</feature>
<evidence type="ECO:0000256" key="5">
    <source>
        <dbReference type="ARBA" id="ARBA00022989"/>
    </source>
</evidence>
<dbReference type="CDD" id="cd06852">
    <property type="entry name" value="GT_MraY"/>
    <property type="match status" value="1"/>
</dbReference>
<evidence type="ECO:0000313" key="10">
    <source>
        <dbReference type="Proteomes" id="UP000178681"/>
    </source>
</evidence>
<dbReference type="Pfam" id="PF00953">
    <property type="entry name" value="Glycos_transf_4"/>
    <property type="match status" value="1"/>
</dbReference>
<feature type="transmembrane region" description="Helical" evidence="8">
    <location>
        <begin position="92"/>
        <end position="111"/>
    </location>
</feature>
<evidence type="ECO:0000256" key="7">
    <source>
        <dbReference type="PIRSR" id="PIRSR600715-1"/>
    </source>
</evidence>
<keyword evidence="4 8" id="KW-0812">Transmembrane</keyword>
<dbReference type="PROSITE" id="PS01348">
    <property type="entry name" value="MRAY_2"/>
    <property type="match status" value="1"/>
</dbReference>
<dbReference type="GO" id="GO:0008963">
    <property type="term" value="F:phospho-N-acetylmuramoyl-pentapeptide-transferase activity"/>
    <property type="evidence" value="ECO:0007669"/>
    <property type="project" value="InterPro"/>
</dbReference>
<keyword evidence="7" id="KW-0460">Magnesium</keyword>
<feature type="binding site" evidence="7">
    <location>
        <position position="244"/>
    </location>
    <ligand>
        <name>Mg(2+)</name>
        <dbReference type="ChEBI" id="CHEBI:18420"/>
    </ligand>
</feature>
<gene>
    <name evidence="9" type="ORF">A2872_00100</name>
</gene>
<keyword evidence="5 8" id="KW-1133">Transmembrane helix</keyword>
<comment type="similarity">
    <text evidence="2">Belongs to the glycosyltransferase 4 family. MraY subfamily.</text>
</comment>
<feature type="transmembrane region" description="Helical" evidence="8">
    <location>
        <begin position="315"/>
        <end position="336"/>
    </location>
</feature>
<keyword evidence="6 8" id="KW-0472">Membrane</keyword>
<dbReference type="PANTHER" id="PTHR22926:SF5">
    <property type="entry name" value="PHOSPHO-N-ACETYLMURAMOYL-PENTAPEPTIDE-TRANSFERASE HOMOLOG"/>
    <property type="match status" value="1"/>
</dbReference>
<keyword evidence="7" id="KW-0479">Metal-binding</keyword>
<dbReference type="GO" id="GO:0044038">
    <property type="term" value="P:cell wall macromolecule biosynthetic process"/>
    <property type="evidence" value="ECO:0007669"/>
    <property type="project" value="TreeGrafter"/>
</dbReference>
<comment type="subcellular location">
    <subcellularLocation>
        <location evidence="1">Membrane</location>
        <topology evidence="1">Multi-pass membrane protein</topology>
    </subcellularLocation>
</comment>
<proteinExistence type="inferred from homology"/>
<evidence type="ECO:0000256" key="1">
    <source>
        <dbReference type="ARBA" id="ARBA00004141"/>
    </source>
</evidence>
<accession>A0A1F5Z3R9</accession>
<protein>
    <submittedName>
        <fullName evidence="9">Uncharacterized protein</fullName>
    </submittedName>
</protein>
<name>A0A1F5Z3R9_9BACT</name>
<dbReference type="GO" id="GO:0071555">
    <property type="term" value="P:cell wall organization"/>
    <property type="evidence" value="ECO:0007669"/>
    <property type="project" value="TreeGrafter"/>
</dbReference>
<dbReference type="AlphaFoldDB" id="A0A1F5Z3R9"/>
<organism evidence="9 10">
    <name type="scientific">Candidatus Gottesmanbacteria bacterium RIFCSPHIGHO2_01_FULL_42_12</name>
    <dbReference type="NCBI Taxonomy" id="1798377"/>
    <lineage>
        <taxon>Bacteria</taxon>
        <taxon>Candidatus Gottesmaniibacteriota</taxon>
    </lineage>
</organism>
<feature type="transmembrane region" description="Helical" evidence="8">
    <location>
        <begin position="218"/>
        <end position="236"/>
    </location>
</feature>
<keyword evidence="3" id="KW-0808">Transferase</keyword>
<evidence type="ECO:0000313" key="9">
    <source>
        <dbReference type="EMBL" id="OGG07100.1"/>
    </source>
</evidence>
<comment type="cofactor">
    <cofactor evidence="7">
        <name>Mg(2+)</name>
        <dbReference type="ChEBI" id="CHEBI:18420"/>
    </cofactor>
</comment>
<dbReference type="EMBL" id="MFJG01000016">
    <property type="protein sequence ID" value="OGG07100.1"/>
    <property type="molecule type" value="Genomic_DNA"/>
</dbReference>
<dbReference type="GO" id="GO:0046872">
    <property type="term" value="F:metal ion binding"/>
    <property type="evidence" value="ECO:0007669"/>
    <property type="project" value="UniProtKB-KW"/>
</dbReference>
<evidence type="ECO:0000256" key="8">
    <source>
        <dbReference type="SAM" id="Phobius"/>
    </source>
</evidence>
<evidence type="ECO:0000256" key="6">
    <source>
        <dbReference type="ARBA" id="ARBA00023136"/>
    </source>
</evidence>
<dbReference type="GO" id="GO:0005886">
    <property type="term" value="C:plasma membrane"/>
    <property type="evidence" value="ECO:0007669"/>
    <property type="project" value="TreeGrafter"/>
</dbReference>
<dbReference type="InterPro" id="IPR000715">
    <property type="entry name" value="Glycosyl_transferase_4"/>
</dbReference>
<reference evidence="9 10" key="1">
    <citation type="journal article" date="2016" name="Nat. Commun.">
        <title>Thousands of microbial genomes shed light on interconnected biogeochemical processes in an aquifer system.</title>
        <authorList>
            <person name="Anantharaman K."/>
            <person name="Brown C.T."/>
            <person name="Hug L.A."/>
            <person name="Sharon I."/>
            <person name="Castelle C.J."/>
            <person name="Probst A.J."/>
            <person name="Thomas B.C."/>
            <person name="Singh A."/>
            <person name="Wilkins M.J."/>
            <person name="Karaoz U."/>
            <person name="Brodie E.L."/>
            <person name="Williams K.H."/>
            <person name="Hubbard S.S."/>
            <person name="Banfield J.F."/>
        </authorList>
    </citation>
    <scope>NUCLEOTIDE SEQUENCE [LARGE SCALE GENOMIC DNA]</scope>
</reference>
<dbReference type="PANTHER" id="PTHR22926">
    <property type="entry name" value="PHOSPHO-N-ACETYLMURAMOYL-PENTAPEPTIDE-TRANSFERASE"/>
    <property type="match status" value="1"/>
</dbReference>
<dbReference type="Proteomes" id="UP000178681">
    <property type="component" value="Unassembled WGS sequence"/>
</dbReference>
<dbReference type="InterPro" id="IPR003524">
    <property type="entry name" value="PNAcMuramoyl-5peptid_Trfase"/>
</dbReference>
<feature type="binding site" evidence="7">
    <location>
        <position position="184"/>
    </location>
    <ligand>
        <name>Mg(2+)</name>
        <dbReference type="ChEBI" id="CHEBI:18420"/>
    </ligand>
</feature>
<evidence type="ECO:0000256" key="4">
    <source>
        <dbReference type="ARBA" id="ARBA00022692"/>
    </source>
</evidence>
<feature type="transmembrane region" description="Helical" evidence="8">
    <location>
        <begin position="192"/>
        <end position="212"/>
    </location>
</feature>
<feature type="transmembrane region" description="Helical" evidence="8">
    <location>
        <begin position="157"/>
        <end position="180"/>
    </location>
</feature>
<feature type="transmembrane region" description="Helical" evidence="8">
    <location>
        <begin position="248"/>
        <end position="275"/>
    </location>
</feature>
<dbReference type="InterPro" id="IPR018480">
    <property type="entry name" value="PNAcMuramoyl-5peptid_Trfase_CS"/>
</dbReference>
<feature type="transmembrane region" description="Helical" evidence="8">
    <location>
        <begin position="62"/>
        <end position="80"/>
    </location>
</feature>
<dbReference type="STRING" id="1798377.A2872_00100"/>
<sequence>MAQILGLLLLSFFITSVLLIPFIDFLFKLRMNRTDESKRLDTANKAASITARLLAYKHKRPIGAGALVVLVTTVLSLWSYGLLGIKANPSELFILLFAMLSFGIIGLYDDIKKNFNKTSTGFFGLRWRHKLILQVVLGAFIGLYFWIVLGYDFLNIHWLGMAPLGILYVPMAAFVVVAFANAYNITDGLDGLSTGILLICLTAFLVLASQLLHPSLTLFIAVWIGSLLAFLYFNVFPARVELGDTGALAFGATMAVVGLLTGKILAMAVIGGVFIAEILSSVLQLISKHYTGKKLFEVSPLHLWFMNKGWEEPKVVTRFWLAAVLFAIFGLWLGVIK</sequence>
<evidence type="ECO:0000256" key="3">
    <source>
        <dbReference type="ARBA" id="ARBA00022679"/>
    </source>
</evidence>